<gene>
    <name evidence="1" type="ORF">PMPD1_4400</name>
</gene>
<reference evidence="1 2" key="1">
    <citation type="submission" date="2020-06" db="EMBL/GenBank/DDBJ databases">
        <title>Genome sequence of Paramixta manurensis strain PD-1.</title>
        <authorList>
            <person name="Lee C.W."/>
            <person name="Kim J."/>
        </authorList>
    </citation>
    <scope>NUCLEOTIDE SEQUENCE [LARGE SCALE GENOMIC DNA]</scope>
    <source>
        <strain evidence="1 2">PD-1</strain>
        <plasmid evidence="2">ppd-1</plasmid>
    </source>
</reference>
<organism evidence="1 2">
    <name type="scientific">Paramixta manurensis</name>
    <dbReference type="NCBI Taxonomy" id="2740817"/>
    <lineage>
        <taxon>Bacteria</taxon>
        <taxon>Pseudomonadati</taxon>
        <taxon>Pseudomonadota</taxon>
        <taxon>Gammaproteobacteria</taxon>
        <taxon>Enterobacterales</taxon>
        <taxon>Erwiniaceae</taxon>
        <taxon>Paramixta</taxon>
    </lineage>
</organism>
<dbReference type="InterPro" id="IPR009649">
    <property type="entry name" value="TraU"/>
</dbReference>
<dbReference type="AlphaFoldDB" id="A0A6M8UEY5"/>
<keyword evidence="2" id="KW-1185">Reference proteome</keyword>
<dbReference type="KEGG" id="pmak:PMPD1_4400"/>
<proteinExistence type="predicted"/>
<accession>A0A6M8UEY5</accession>
<dbReference type="EMBL" id="CP054213">
    <property type="protein sequence ID" value="QKJ89298.1"/>
    <property type="molecule type" value="Genomic_DNA"/>
</dbReference>
<evidence type="ECO:0000313" key="2">
    <source>
        <dbReference type="Proteomes" id="UP000505325"/>
    </source>
</evidence>
<geneLocation type="plasmid" evidence="2">
    <name>ppd-1</name>
</geneLocation>
<name>A0A6M8UEY5_9GAMM</name>
<evidence type="ECO:0000313" key="1">
    <source>
        <dbReference type="EMBL" id="QKJ89298.1"/>
    </source>
</evidence>
<dbReference type="Pfam" id="PF06834">
    <property type="entry name" value="TraU"/>
    <property type="match status" value="1"/>
</dbReference>
<dbReference type="NCBIfam" id="NF010297">
    <property type="entry name" value="PRK13737.1"/>
    <property type="match status" value="1"/>
</dbReference>
<sequence>MYLAPEKSRGVDTMKRLILILCLLCPFMLAKNAVADSGNAGDGRWVNPISDVCWKCLFPMTLGSIKLASGDHPDTPNPASPIQLCPVGILFRLGLAIGFWEPMAMTDVTREPGVMVNMGGFKIDLGRTGTGTGGQSDRPAAGAFYHVHWYKYPLISWLNIITSIGCMQTGDMDIAYLSEVDPLWNDSTLSMLINPEVALFNNLLAQGACAADAVASTSGLPLDPLFWCAGAQGSMYPFTGYISNEFSPLEASVLVSERMAFKLHREGLVMESVGADVAVCHEYPSPIIPKSRWRYQMVNMYPETEDCHPFGTTTQLWGSVHNSPATKKNFGYLLWRKRNCAFL</sequence>
<dbReference type="Proteomes" id="UP000505325">
    <property type="component" value="Plasmid pPD-1"/>
</dbReference>
<protein>
    <submittedName>
        <fullName evidence="1">IncF plasmid conjugative transfer pilus assembly protein TraU</fullName>
    </submittedName>
</protein>
<keyword evidence="1" id="KW-0614">Plasmid</keyword>